<dbReference type="PANTHER" id="PTHR32071:SF77">
    <property type="entry name" value="TRANSCRIPTIONAL REGULATORY PROTEIN"/>
    <property type="match status" value="1"/>
</dbReference>
<evidence type="ECO:0000313" key="8">
    <source>
        <dbReference type="Proteomes" id="UP001057998"/>
    </source>
</evidence>
<dbReference type="PANTHER" id="PTHR32071">
    <property type="entry name" value="TRANSCRIPTIONAL REGULATORY PROTEIN"/>
    <property type="match status" value="1"/>
</dbReference>
<dbReference type="PROSITE" id="PS00676">
    <property type="entry name" value="SIGMA54_INTERACT_2"/>
    <property type="match status" value="1"/>
</dbReference>
<dbReference type="InterPro" id="IPR025944">
    <property type="entry name" value="Sigma_54_int_dom_CS"/>
</dbReference>
<evidence type="ECO:0000256" key="1">
    <source>
        <dbReference type="ARBA" id="ARBA00022741"/>
    </source>
</evidence>
<dbReference type="Gene3D" id="3.40.50.300">
    <property type="entry name" value="P-loop containing nucleotide triphosphate hydrolases"/>
    <property type="match status" value="1"/>
</dbReference>
<evidence type="ECO:0000256" key="4">
    <source>
        <dbReference type="ARBA" id="ARBA00023125"/>
    </source>
</evidence>
<evidence type="ECO:0000256" key="2">
    <source>
        <dbReference type="ARBA" id="ARBA00022840"/>
    </source>
</evidence>
<keyword evidence="3" id="KW-0805">Transcription regulation</keyword>
<evidence type="ECO:0000256" key="3">
    <source>
        <dbReference type="ARBA" id="ARBA00023015"/>
    </source>
</evidence>
<dbReference type="InterPro" id="IPR009057">
    <property type="entry name" value="Homeodomain-like_sf"/>
</dbReference>
<dbReference type="SUPFAM" id="SSF52540">
    <property type="entry name" value="P-loop containing nucleoside triphosphate hydrolases"/>
    <property type="match status" value="1"/>
</dbReference>
<keyword evidence="5" id="KW-0804">Transcription</keyword>
<dbReference type="SUPFAM" id="SSF46689">
    <property type="entry name" value="Homeodomain-like"/>
    <property type="match status" value="1"/>
</dbReference>
<dbReference type="PRINTS" id="PR01590">
    <property type="entry name" value="HTHFIS"/>
</dbReference>
<dbReference type="InterPro" id="IPR025943">
    <property type="entry name" value="Sigma_54_int_dom_ATP-bd_2"/>
</dbReference>
<dbReference type="RefSeq" id="WP_255390778.1">
    <property type="nucleotide sequence ID" value="NZ_CP101509.1"/>
</dbReference>
<evidence type="ECO:0000256" key="5">
    <source>
        <dbReference type="ARBA" id="ARBA00023163"/>
    </source>
</evidence>
<dbReference type="Gene3D" id="3.30.450.40">
    <property type="match status" value="1"/>
</dbReference>
<proteinExistence type="predicted"/>
<sequence length="606" mass="66935">MHPFPETDLSPWRDNWLEQSWRRSEQAGLAQQQAPEHVRLDQQQLSERQFHAQGLIRVVEQWALPLFNQMLAGSNSRLLLTDQEGVIIGAWGQSRFEQRLTSIALESGVCWQESLKGTNAIGTALADQRVVSVIGDQHFIRQHRFISCSAGPVFGPTGALLGVLDITSEQQVHSEQVRMLIQTMVQQVENALLCQIPNGKFRVDIACDSALFDSGWQGIVIADAGGRILAKNAVATRLLAQAKCAGEQLEALLARPQTGASAMMLPAGELVLNCQPLETSGHEPTPRSRVYSPSCPLHYGDDQIEQAWQQACKLINKDISLLILGETGVGKGEFVKQLHRHSQRHAGPLVAVNCGALPQELIESELFGYAPGAFTGASKQGYHGKVRQADGGILFLDEIADMPLAAQCRLLHVLQEKEVVPIGSNQAQQVDIQIIAATHKNLEQLVAEGLFRQDLYYRLNGLILTLPALRERQDRADLIAAIHRQHRHQAQEICPHLMQLLSTYAWPGNIRELDNVLRVATLLSDHAAQLTLAHLPQHIATPLVQQSQPRTAQASGTGKDLRTTLSDTLLETYRANKGNISKTARMLGISRNTLYRKLRKLGVRST</sequence>
<evidence type="ECO:0000259" key="6">
    <source>
        <dbReference type="PROSITE" id="PS50045"/>
    </source>
</evidence>
<dbReference type="SMART" id="SM00382">
    <property type="entry name" value="AAA"/>
    <property type="match status" value="1"/>
</dbReference>
<dbReference type="InterPro" id="IPR025662">
    <property type="entry name" value="Sigma_54_int_dom_ATP-bd_1"/>
</dbReference>
<dbReference type="InterPro" id="IPR058031">
    <property type="entry name" value="AAA_lid_NorR"/>
</dbReference>
<dbReference type="PROSITE" id="PS00688">
    <property type="entry name" value="SIGMA54_INTERACT_3"/>
    <property type="match status" value="1"/>
</dbReference>
<keyword evidence="8" id="KW-1185">Reference proteome</keyword>
<protein>
    <submittedName>
        <fullName evidence="7">Sigma-54-dependent Fis family transcriptional regulator</fullName>
    </submittedName>
</protein>
<dbReference type="PROSITE" id="PS00675">
    <property type="entry name" value="SIGMA54_INTERACT_1"/>
    <property type="match status" value="1"/>
</dbReference>
<dbReference type="EMBL" id="CP101509">
    <property type="protein sequence ID" value="UTV29461.1"/>
    <property type="molecule type" value="Genomic_DNA"/>
</dbReference>
<dbReference type="Pfam" id="PF25601">
    <property type="entry name" value="AAA_lid_14"/>
    <property type="match status" value="1"/>
</dbReference>
<dbReference type="Proteomes" id="UP001057998">
    <property type="component" value="Chromosome 2"/>
</dbReference>
<dbReference type="CDD" id="cd00009">
    <property type="entry name" value="AAA"/>
    <property type="match status" value="1"/>
</dbReference>
<dbReference type="Gene3D" id="1.10.8.60">
    <property type="match status" value="1"/>
</dbReference>
<dbReference type="InterPro" id="IPR027417">
    <property type="entry name" value="P-loop_NTPase"/>
</dbReference>
<dbReference type="Pfam" id="PF01590">
    <property type="entry name" value="GAF"/>
    <property type="match status" value="1"/>
</dbReference>
<organism evidence="7 8">
    <name type="scientific">Photobacterium atrarenae</name>
    <dbReference type="NCBI Taxonomy" id="865757"/>
    <lineage>
        <taxon>Bacteria</taxon>
        <taxon>Pseudomonadati</taxon>
        <taxon>Pseudomonadota</taxon>
        <taxon>Gammaproteobacteria</taxon>
        <taxon>Vibrionales</taxon>
        <taxon>Vibrionaceae</taxon>
        <taxon>Photobacterium</taxon>
    </lineage>
</organism>
<evidence type="ECO:0000313" key="7">
    <source>
        <dbReference type="EMBL" id="UTV29461.1"/>
    </source>
</evidence>
<dbReference type="Pfam" id="PF02954">
    <property type="entry name" value="HTH_8"/>
    <property type="match status" value="1"/>
</dbReference>
<dbReference type="InterPro" id="IPR002078">
    <property type="entry name" value="Sigma_54_int"/>
</dbReference>
<dbReference type="PROSITE" id="PS50045">
    <property type="entry name" value="SIGMA54_INTERACT_4"/>
    <property type="match status" value="1"/>
</dbReference>
<accession>A0ABY5GJX9</accession>
<reference evidence="7" key="1">
    <citation type="submission" date="2022-07" db="EMBL/GenBank/DDBJ databases">
        <title>Genome sequencing of Photobacterium atrarenae GJH2-4.</title>
        <authorList>
            <person name="Park S.-J."/>
        </authorList>
    </citation>
    <scope>NUCLEOTIDE SEQUENCE</scope>
    <source>
        <strain evidence="7">GJH2-4</strain>
    </source>
</reference>
<gene>
    <name evidence="7" type="ORF">NNL38_20800</name>
</gene>
<dbReference type="Gene3D" id="1.10.10.60">
    <property type="entry name" value="Homeodomain-like"/>
    <property type="match status" value="1"/>
</dbReference>
<dbReference type="InterPro" id="IPR029016">
    <property type="entry name" value="GAF-like_dom_sf"/>
</dbReference>
<name>A0ABY5GJX9_9GAMM</name>
<keyword evidence="2" id="KW-0067">ATP-binding</keyword>
<dbReference type="InterPro" id="IPR002197">
    <property type="entry name" value="HTH_Fis"/>
</dbReference>
<keyword evidence="4" id="KW-0238">DNA-binding</keyword>
<keyword evidence="1" id="KW-0547">Nucleotide-binding</keyword>
<dbReference type="InterPro" id="IPR003018">
    <property type="entry name" value="GAF"/>
</dbReference>
<dbReference type="InterPro" id="IPR003593">
    <property type="entry name" value="AAA+_ATPase"/>
</dbReference>
<feature type="domain" description="Sigma-54 factor interaction" evidence="6">
    <location>
        <begin position="297"/>
        <end position="522"/>
    </location>
</feature>
<dbReference type="Pfam" id="PF00158">
    <property type="entry name" value="Sigma54_activat"/>
    <property type="match status" value="1"/>
</dbReference>